<accession>A0A8S3YNB0</accession>
<feature type="non-terminal residue" evidence="5">
    <location>
        <position position="1"/>
    </location>
</feature>
<keyword evidence="1" id="KW-0853">WD repeat</keyword>
<evidence type="ECO:0000313" key="5">
    <source>
        <dbReference type="EMBL" id="CAG5117032.1"/>
    </source>
</evidence>
<dbReference type="SMART" id="SM00320">
    <property type="entry name" value="WD40"/>
    <property type="match status" value="3"/>
</dbReference>
<dbReference type="InterPro" id="IPR015943">
    <property type="entry name" value="WD40/YVTN_repeat-like_dom_sf"/>
</dbReference>
<comment type="similarity">
    <text evidence="4">Belongs to the WD repeat PROPPIN family.</text>
</comment>
<proteinExistence type="inferred from homology"/>
<dbReference type="Gene3D" id="2.130.10.10">
    <property type="entry name" value="YVTN repeat-like/Quinoprotein amine dehydrogenase"/>
    <property type="match status" value="2"/>
</dbReference>
<keyword evidence="3" id="KW-0072">Autophagy</keyword>
<dbReference type="InterPro" id="IPR001680">
    <property type="entry name" value="WD40_rpt"/>
</dbReference>
<dbReference type="Proteomes" id="UP000678393">
    <property type="component" value="Unassembled WGS sequence"/>
</dbReference>
<dbReference type="OrthoDB" id="1667587at2759"/>
<evidence type="ECO:0000256" key="4">
    <source>
        <dbReference type="ARBA" id="ARBA00025740"/>
    </source>
</evidence>
<dbReference type="Pfam" id="PF21032">
    <property type="entry name" value="PROPPIN"/>
    <property type="match status" value="1"/>
</dbReference>
<evidence type="ECO:0000313" key="6">
    <source>
        <dbReference type="Proteomes" id="UP000678393"/>
    </source>
</evidence>
<dbReference type="GO" id="GO:0005737">
    <property type="term" value="C:cytoplasm"/>
    <property type="evidence" value="ECO:0007669"/>
    <property type="project" value="UniProtKB-ARBA"/>
</dbReference>
<dbReference type="AlphaFoldDB" id="A0A8S3YNB0"/>
<reference evidence="5" key="1">
    <citation type="submission" date="2021-04" db="EMBL/GenBank/DDBJ databases">
        <authorList>
            <consortium name="Molecular Ecology Group"/>
        </authorList>
    </citation>
    <scope>NUCLEOTIDE SEQUENCE</scope>
</reference>
<gene>
    <name evidence="5" type="ORF">CUNI_LOCUS2590</name>
</gene>
<evidence type="ECO:0000256" key="3">
    <source>
        <dbReference type="ARBA" id="ARBA00023006"/>
    </source>
</evidence>
<keyword evidence="2" id="KW-0677">Repeat</keyword>
<dbReference type="EMBL" id="CAJHNH020000336">
    <property type="protein sequence ID" value="CAG5117032.1"/>
    <property type="molecule type" value="Genomic_DNA"/>
</dbReference>
<dbReference type="PANTHER" id="PTHR11227">
    <property type="entry name" value="WD-REPEAT PROTEIN INTERACTING WITH PHOSPHOINOSIDES WIPI -RELATED"/>
    <property type="match status" value="1"/>
</dbReference>
<dbReference type="InterPro" id="IPR048720">
    <property type="entry name" value="PROPPIN"/>
</dbReference>
<protein>
    <submittedName>
        <fullName evidence="5">Uncharacterized protein</fullName>
    </submittedName>
</protein>
<keyword evidence="6" id="KW-1185">Reference proteome</keyword>
<evidence type="ECO:0000256" key="2">
    <source>
        <dbReference type="ARBA" id="ARBA00022737"/>
    </source>
</evidence>
<sequence length="359" mass="39798">EWCFSVIARVAEVMDMMAWRGVLSVKLNQDQEYFACATEDGLRIFHMDPLVQTHYVDAMKIGSIRCAEMRFRSNIVAIVSGGTRPIYDDRTVILWDLRKEMPVSRIILREPVLDVKVTSDRLLVILRSRVILLAFPYGETLAEIETRDNPNAVCAVSHIAGKIILPAKKSRGSIQIEDLAKVDAAQESKPQMIMQAHGNDIVCAAISLDGEWVATASTQGTNIHLVNLLTKAKIKLRRGLDKANIYCLNFSKDSSLLSCSSDKGTVHVWSLKDPEMNPISTLKPLVGLPSEIKSYASFTVTAECACLCTFGAGDAMYAICLDGSFHKYKLGRDGSQTDTGKNCFRVSYDIFPNVGEMYD</sequence>
<comment type="caution">
    <text evidence="5">The sequence shown here is derived from an EMBL/GenBank/DDBJ whole genome shotgun (WGS) entry which is preliminary data.</text>
</comment>
<name>A0A8S3YNB0_9EUPU</name>
<dbReference type="SUPFAM" id="SSF50978">
    <property type="entry name" value="WD40 repeat-like"/>
    <property type="match status" value="1"/>
</dbReference>
<organism evidence="5 6">
    <name type="scientific">Candidula unifasciata</name>
    <dbReference type="NCBI Taxonomy" id="100452"/>
    <lineage>
        <taxon>Eukaryota</taxon>
        <taxon>Metazoa</taxon>
        <taxon>Spiralia</taxon>
        <taxon>Lophotrochozoa</taxon>
        <taxon>Mollusca</taxon>
        <taxon>Gastropoda</taxon>
        <taxon>Heterobranchia</taxon>
        <taxon>Euthyneura</taxon>
        <taxon>Panpulmonata</taxon>
        <taxon>Eupulmonata</taxon>
        <taxon>Stylommatophora</taxon>
        <taxon>Helicina</taxon>
        <taxon>Helicoidea</taxon>
        <taxon>Geomitridae</taxon>
        <taxon>Candidula</taxon>
    </lineage>
</organism>
<dbReference type="GO" id="GO:0006914">
    <property type="term" value="P:autophagy"/>
    <property type="evidence" value="ECO:0007669"/>
    <property type="project" value="UniProtKB-KW"/>
</dbReference>
<dbReference type="InterPro" id="IPR036322">
    <property type="entry name" value="WD40_repeat_dom_sf"/>
</dbReference>
<evidence type="ECO:0000256" key="1">
    <source>
        <dbReference type="ARBA" id="ARBA00022574"/>
    </source>
</evidence>